<dbReference type="KEGG" id="ari:UM93_03405"/>
<dbReference type="OrthoDB" id="3825223at2"/>
<reference evidence="1 2" key="1">
    <citation type="journal article" date="2015" name="Genome Announc.">
        <title>Complete Genome Sequencing of Protease-Producing Novel Arthrobacter sp. Strain IHBB 11108 Using PacBio Single-Molecule Real-Time Sequencing Technology.</title>
        <authorList>
            <person name="Kiran S."/>
            <person name="Swarnkar M.K."/>
            <person name="Pal M."/>
            <person name="Thakur R."/>
            <person name="Tewari R."/>
            <person name="Singh A.K."/>
            <person name="Gulati A."/>
        </authorList>
    </citation>
    <scope>NUCLEOTIDE SEQUENCE [LARGE SCALE GENOMIC DNA]</scope>
    <source>
        <strain evidence="1 2">IHBB 11108</strain>
    </source>
</reference>
<accession>A0A0D4BXE4</accession>
<dbReference type="Gene3D" id="3.40.50.620">
    <property type="entry name" value="HUPs"/>
    <property type="match status" value="1"/>
</dbReference>
<sequence>MTDTIIILTEAPLGEVDVENITGLFADSEQPELIVLVPDDVRRNLLVDVIDQLSLLDLPAALKEFGGRESKEEAKQRAESTLQTSLAALQATGATVSGKVFEGDAVAGLVAEVEERSARQAVVVTEPHALEDTFHTDWATRAQDKLGLPVLHLYSGSGFIGDS</sequence>
<proteinExistence type="predicted"/>
<dbReference type="STRING" id="1618207.UM93_03405"/>
<dbReference type="RefSeq" id="WP_045073657.1">
    <property type="nucleotide sequence ID" value="NZ_CP011005.1"/>
</dbReference>
<evidence type="ECO:0000313" key="1">
    <source>
        <dbReference type="EMBL" id="AJT40800.1"/>
    </source>
</evidence>
<dbReference type="HOGENOM" id="CLU_1685611_0_0_11"/>
<organism evidence="1 2">
    <name type="scientific">Psychromicrobium lacuslunae</name>
    <dbReference type="NCBI Taxonomy" id="1618207"/>
    <lineage>
        <taxon>Bacteria</taxon>
        <taxon>Bacillati</taxon>
        <taxon>Actinomycetota</taxon>
        <taxon>Actinomycetes</taxon>
        <taxon>Micrococcales</taxon>
        <taxon>Micrococcaceae</taxon>
        <taxon>Psychromicrobium</taxon>
    </lineage>
</organism>
<keyword evidence="2" id="KW-1185">Reference proteome</keyword>
<name>A0A0D4BXE4_9MICC</name>
<protein>
    <recommendedName>
        <fullName evidence="3">UspA domain-containing protein</fullName>
    </recommendedName>
</protein>
<dbReference type="AlphaFoldDB" id="A0A0D4BXE4"/>
<evidence type="ECO:0008006" key="3">
    <source>
        <dbReference type="Google" id="ProtNLM"/>
    </source>
</evidence>
<dbReference type="Proteomes" id="UP000061839">
    <property type="component" value="Chromosome"/>
</dbReference>
<dbReference type="EMBL" id="CP011005">
    <property type="protein sequence ID" value="AJT40800.1"/>
    <property type="molecule type" value="Genomic_DNA"/>
</dbReference>
<dbReference type="InterPro" id="IPR014729">
    <property type="entry name" value="Rossmann-like_a/b/a_fold"/>
</dbReference>
<gene>
    <name evidence="1" type="ORF">UM93_03405</name>
</gene>
<dbReference type="SUPFAM" id="SSF52402">
    <property type="entry name" value="Adenine nucleotide alpha hydrolases-like"/>
    <property type="match status" value="1"/>
</dbReference>
<evidence type="ECO:0000313" key="2">
    <source>
        <dbReference type="Proteomes" id="UP000061839"/>
    </source>
</evidence>
<dbReference type="PATRIC" id="fig|1618207.4.peg.699"/>